<dbReference type="PROSITE" id="PS50115">
    <property type="entry name" value="ARFGAP"/>
    <property type="match status" value="1"/>
</dbReference>
<dbReference type="EMBL" id="JASJQH010004172">
    <property type="protein sequence ID" value="KAK9759396.1"/>
    <property type="molecule type" value="Genomic_DNA"/>
</dbReference>
<dbReference type="SMART" id="SM00105">
    <property type="entry name" value="ArfGap"/>
    <property type="match status" value="1"/>
</dbReference>
<gene>
    <name evidence="3" type="primary">GTS1_3</name>
    <name evidence="3" type="ORF">K7432_017695</name>
</gene>
<dbReference type="PRINTS" id="PR00405">
    <property type="entry name" value="REVINTRACTNG"/>
</dbReference>
<evidence type="ECO:0000259" key="2">
    <source>
        <dbReference type="PROSITE" id="PS50115"/>
    </source>
</evidence>
<feature type="domain" description="Arf-GAP" evidence="2">
    <location>
        <begin position="18"/>
        <end position="101"/>
    </location>
</feature>
<dbReference type="PANTHER" id="PTHR45705">
    <property type="entry name" value="FI20236P1"/>
    <property type="match status" value="1"/>
</dbReference>
<accession>A0ABR2WD22</accession>
<dbReference type="Gene3D" id="1.10.220.150">
    <property type="entry name" value="Arf GTPase activating protein"/>
    <property type="match status" value="1"/>
</dbReference>
<dbReference type="Pfam" id="PF01412">
    <property type="entry name" value="ArfGap"/>
    <property type="match status" value="1"/>
</dbReference>
<dbReference type="CDD" id="cd08204">
    <property type="entry name" value="ArfGap"/>
    <property type="match status" value="1"/>
</dbReference>
<keyword evidence="4" id="KW-1185">Reference proteome</keyword>
<evidence type="ECO:0000256" key="1">
    <source>
        <dbReference type="PROSITE-ProRule" id="PRU00288"/>
    </source>
</evidence>
<evidence type="ECO:0000313" key="3">
    <source>
        <dbReference type="EMBL" id="KAK9759396.1"/>
    </source>
</evidence>
<proteinExistence type="predicted"/>
<dbReference type="InterPro" id="IPR001164">
    <property type="entry name" value="ArfGAP_dom"/>
</dbReference>
<keyword evidence="1" id="KW-0479">Metal-binding</keyword>
<keyword evidence="1" id="KW-0862">Zinc</keyword>
<protein>
    <submittedName>
        <fullName evidence="3">Protein gts1</fullName>
    </submittedName>
</protein>
<dbReference type="PANTHER" id="PTHR45705:SF1">
    <property type="entry name" value="FI20236P1"/>
    <property type="match status" value="1"/>
</dbReference>
<dbReference type="SUPFAM" id="SSF57863">
    <property type="entry name" value="ArfGap/RecO-like zinc finger"/>
    <property type="match status" value="1"/>
</dbReference>
<comment type="caution">
    <text evidence="3">The sequence shown here is derived from an EMBL/GenBank/DDBJ whole genome shotgun (WGS) entry which is preliminary data.</text>
</comment>
<evidence type="ECO:0000313" key="4">
    <source>
        <dbReference type="Proteomes" id="UP001479436"/>
    </source>
</evidence>
<dbReference type="InterPro" id="IPR037278">
    <property type="entry name" value="ARFGAP/RecO"/>
</dbReference>
<dbReference type="Proteomes" id="UP001479436">
    <property type="component" value="Unassembled WGS sequence"/>
</dbReference>
<sequence length="134" mass="15070">MSATLSAREKKKLDDRHEKILEELVKQPGNSACADCKASGPRWASHNLGIFLCISCAGIHRCLGTHISKVKSINLDTWTPEQIQNMINWGNANTNQFFNPHPEKHPIPLDSKYANSLRCNFTGKVREANLKLLF</sequence>
<reference evidence="3 4" key="1">
    <citation type="submission" date="2023-04" db="EMBL/GenBank/DDBJ databases">
        <title>Genome of Basidiobolus ranarum AG-B5.</title>
        <authorList>
            <person name="Stajich J.E."/>
            <person name="Carter-House D."/>
            <person name="Gryganskyi A."/>
        </authorList>
    </citation>
    <scope>NUCLEOTIDE SEQUENCE [LARGE SCALE GENOMIC DNA]</scope>
    <source>
        <strain evidence="3 4">AG-B5</strain>
    </source>
</reference>
<keyword evidence="1" id="KW-0863">Zinc-finger</keyword>
<organism evidence="3 4">
    <name type="scientific">Basidiobolus ranarum</name>
    <dbReference type="NCBI Taxonomy" id="34480"/>
    <lineage>
        <taxon>Eukaryota</taxon>
        <taxon>Fungi</taxon>
        <taxon>Fungi incertae sedis</taxon>
        <taxon>Zoopagomycota</taxon>
        <taxon>Entomophthoromycotina</taxon>
        <taxon>Basidiobolomycetes</taxon>
        <taxon>Basidiobolales</taxon>
        <taxon>Basidiobolaceae</taxon>
        <taxon>Basidiobolus</taxon>
    </lineage>
</organism>
<dbReference type="InterPro" id="IPR051718">
    <property type="entry name" value="ARF_GTPase-activating"/>
</dbReference>
<dbReference type="InterPro" id="IPR038508">
    <property type="entry name" value="ArfGAP_dom_sf"/>
</dbReference>
<name>A0ABR2WD22_9FUNG</name>